<dbReference type="Proteomes" id="UP000499080">
    <property type="component" value="Unassembled WGS sequence"/>
</dbReference>
<gene>
    <name evidence="1" type="ORF">AVEN_122683_1</name>
</gene>
<accession>A0A4Y2P8C6</accession>
<proteinExistence type="predicted"/>
<protein>
    <submittedName>
        <fullName evidence="1">Uncharacterized protein</fullName>
    </submittedName>
</protein>
<evidence type="ECO:0000313" key="1">
    <source>
        <dbReference type="EMBL" id="GBN47541.1"/>
    </source>
</evidence>
<comment type="caution">
    <text evidence="1">The sequence shown here is derived from an EMBL/GenBank/DDBJ whole genome shotgun (WGS) entry which is preliminary data.</text>
</comment>
<evidence type="ECO:0000313" key="2">
    <source>
        <dbReference type="Proteomes" id="UP000499080"/>
    </source>
</evidence>
<organism evidence="1 2">
    <name type="scientific">Araneus ventricosus</name>
    <name type="common">Orbweaver spider</name>
    <name type="synonym">Epeira ventricosa</name>
    <dbReference type="NCBI Taxonomy" id="182803"/>
    <lineage>
        <taxon>Eukaryota</taxon>
        <taxon>Metazoa</taxon>
        <taxon>Ecdysozoa</taxon>
        <taxon>Arthropoda</taxon>
        <taxon>Chelicerata</taxon>
        <taxon>Arachnida</taxon>
        <taxon>Araneae</taxon>
        <taxon>Araneomorphae</taxon>
        <taxon>Entelegynae</taxon>
        <taxon>Araneoidea</taxon>
        <taxon>Araneidae</taxon>
        <taxon>Araneus</taxon>
    </lineage>
</organism>
<sequence length="147" mass="17964">MHPNEKTYLKFMKDFTSYLVRLRNYILQLNRSLYISHCYEIFDELLKLSCKRLEIEKSGRFDEINELYSKFNYVRYHFDIPEFDSTDLEKELLEIADEYGNMNILMKYRQSSHLFSKKMELIRNEWCNLETCLIYDLHMVCIPSILK</sequence>
<dbReference type="AlphaFoldDB" id="A0A4Y2P8C6"/>
<dbReference type="EMBL" id="BGPR01010696">
    <property type="protein sequence ID" value="GBN47541.1"/>
    <property type="molecule type" value="Genomic_DNA"/>
</dbReference>
<name>A0A4Y2P8C6_ARAVE</name>
<reference evidence="1 2" key="1">
    <citation type="journal article" date="2019" name="Sci. Rep.">
        <title>Orb-weaving spider Araneus ventricosus genome elucidates the spidroin gene catalogue.</title>
        <authorList>
            <person name="Kono N."/>
            <person name="Nakamura H."/>
            <person name="Ohtoshi R."/>
            <person name="Moran D.A.P."/>
            <person name="Shinohara A."/>
            <person name="Yoshida Y."/>
            <person name="Fujiwara M."/>
            <person name="Mori M."/>
            <person name="Tomita M."/>
            <person name="Arakawa K."/>
        </authorList>
    </citation>
    <scope>NUCLEOTIDE SEQUENCE [LARGE SCALE GENOMIC DNA]</scope>
</reference>
<keyword evidence="2" id="KW-1185">Reference proteome</keyword>